<feature type="transmembrane region" description="Helical" evidence="1">
    <location>
        <begin position="29"/>
        <end position="49"/>
    </location>
</feature>
<organism evidence="2">
    <name type="scientific">uncultured Thermomicrobiales bacterium</name>
    <dbReference type="NCBI Taxonomy" id="1645740"/>
    <lineage>
        <taxon>Bacteria</taxon>
        <taxon>Pseudomonadati</taxon>
        <taxon>Thermomicrobiota</taxon>
        <taxon>Thermomicrobia</taxon>
        <taxon>Thermomicrobiales</taxon>
        <taxon>environmental samples</taxon>
    </lineage>
</organism>
<dbReference type="EMBL" id="CADCWE010000214">
    <property type="protein sequence ID" value="CAA9555412.1"/>
    <property type="molecule type" value="Genomic_DNA"/>
</dbReference>
<sequence length="286" mass="29914">MSSPFAPPTASGPLIAPAGGPNRSDLASYALPALAALVVGVFFLAPWSFEDKARAALHGLCAQTPSHSFALGERRLPFDARMTGIYGGFLVTAAYLLLRGRTRVFGLPPLRVLAALGLFVVAMAVDGLNSFLLDLQVWHAYAPQNDLRLATGLLTGIALATVVWFLVGSTLWRDGHGDPKAPPVGGLRELALVVVLQAPFALLVRSGASWAWVPLAVALLASAVFAVGAILLVIVVLLRRQDATFTAPSQLRAPAAAALLLAFVAMAAIAGARYWLEATIGLVPPV</sequence>
<evidence type="ECO:0000313" key="2">
    <source>
        <dbReference type="EMBL" id="CAA9555412.1"/>
    </source>
</evidence>
<protein>
    <recommendedName>
        <fullName evidence="3">DUF2085 domain-containing protein</fullName>
    </recommendedName>
</protein>
<keyword evidence="1" id="KW-0472">Membrane</keyword>
<dbReference type="AlphaFoldDB" id="A0A6J4UN55"/>
<keyword evidence="1" id="KW-1133">Transmembrane helix</keyword>
<feature type="transmembrane region" description="Helical" evidence="1">
    <location>
        <begin position="258"/>
        <end position="276"/>
    </location>
</feature>
<evidence type="ECO:0000256" key="1">
    <source>
        <dbReference type="SAM" id="Phobius"/>
    </source>
</evidence>
<gene>
    <name evidence="2" type="ORF">AVDCRST_MAG73-3244</name>
</gene>
<feature type="transmembrane region" description="Helical" evidence="1">
    <location>
        <begin position="153"/>
        <end position="172"/>
    </location>
</feature>
<name>A0A6J4UN55_9BACT</name>
<feature type="transmembrane region" description="Helical" evidence="1">
    <location>
        <begin position="210"/>
        <end position="238"/>
    </location>
</feature>
<dbReference type="InterPro" id="IPR019206">
    <property type="entry name" value="DUF2085_TM"/>
</dbReference>
<feature type="transmembrane region" description="Helical" evidence="1">
    <location>
        <begin position="184"/>
        <end position="204"/>
    </location>
</feature>
<dbReference type="Pfam" id="PF09858">
    <property type="entry name" value="DUF2085"/>
    <property type="match status" value="1"/>
</dbReference>
<feature type="transmembrane region" description="Helical" evidence="1">
    <location>
        <begin position="110"/>
        <end position="133"/>
    </location>
</feature>
<feature type="transmembrane region" description="Helical" evidence="1">
    <location>
        <begin position="80"/>
        <end position="98"/>
    </location>
</feature>
<accession>A0A6J4UN55</accession>
<evidence type="ECO:0008006" key="3">
    <source>
        <dbReference type="Google" id="ProtNLM"/>
    </source>
</evidence>
<keyword evidence="1" id="KW-0812">Transmembrane</keyword>
<proteinExistence type="predicted"/>
<reference evidence="2" key="1">
    <citation type="submission" date="2020-02" db="EMBL/GenBank/DDBJ databases">
        <authorList>
            <person name="Meier V. D."/>
        </authorList>
    </citation>
    <scope>NUCLEOTIDE SEQUENCE</scope>
    <source>
        <strain evidence="2">AVDCRST_MAG73</strain>
    </source>
</reference>